<sequence length="65" mass="7870">MHEYPLSIVDHFGFRKFVNGLQPLFKMVTRNTIKSDIFKIYELEKDKTIFILEYFSYRISLTTDM</sequence>
<protein>
    <submittedName>
        <fullName evidence="1">AC transposase</fullName>
    </submittedName>
</protein>
<evidence type="ECO:0000313" key="1">
    <source>
        <dbReference type="EMBL" id="PKA56375.1"/>
    </source>
</evidence>
<accession>A0A2I0ALI9</accession>
<dbReference type="EMBL" id="KZ451973">
    <property type="protein sequence ID" value="PKA56375.1"/>
    <property type="molecule type" value="Genomic_DNA"/>
</dbReference>
<dbReference type="Proteomes" id="UP000236161">
    <property type="component" value="Unassembled WGS sequence"/>
</dbReference>
<dbReference type="InterPro" id="IPR052035">
    <property type="entry name" value="ZnF_BED_domain_contain"/>
</dbReference>
<dbReference type="PANTHER" id="PTHR46481">
    <property type="entry name" value="ZINC FINGER BED DOMAIN-CONTAINING PROTEIN 4"/>
    <property type="match status" value="1"/>
</dbReference>
<organism evidence="1 2">
    <name type="scientific">Apostasia shenzhenica</name>
    <dbReference type="NCBI Taxonomy" id="1088818"/>
    <lineage>
        <taxon>Eukaryota</taxon>
        <taxon>Viridiplantae</taxon>
        <taxon>Streptophyta</taxon>
        <taxon>Embryophyta</taxon>
        <taxon>Tracheophyta</taxon>
        <taxon>Spermatophyta</taxon>
        <taxon>Magnoliopsida</taxon>
        <taxon>Liliopsida</taxon>
        <taxon>Asparagales</taxon>
        <taxon>Orchidaceae</taxon>
        <taxon>Apostasioideae</taxon>
        <taxon>Apostasia</taxon>
    </lineage>
</organism>
<keyword evidence="2" id="KW-1185">Reference proteome</keyword>
<dbReference type="PANTHER" id="PTHR46481:SF11">
    <property type="entry name" value="ZINC FINGER BED DOMAIN-CONTAINING PROTEIN RICESLEEPER 2-LIKE"/>
    <property type="match status" value="1"/>
</dbReference>
<name>A0A2I0ALI9_9ASPA</name>
<evidence type="ECO:0000313" key="2">
    <source>
        <dbReference type="Proteomes" id="UP000236161"/>
    </source>
</evidence>
<dbReference type="OrthoDB" id="1900170at2759"/>
<dbReference type="STRING" id="1088818.A0A2I0ALI9"/>
<gene>
    <name evidence="1" type="ORF">AXF42_Ash014878</name>
</gene>
<reference evidence="1 2" key="1">
    <citation type="journal article" date="2017" name="Nature">
        <title>The Apostasia genome and the evolution of orchids.</title>
        <authorList>
            <person name="Zhang G.Q."/>
            <person name="Liu K.W."/>
            <person name="Li Z."/>
            <person name="Lohaus R."/>
            <person name="Hsiao Y.Y."/>
            <person name="Niu S.C."/>
            <person name="Wang J.Y."/>
            <person name="Lin Y.C."/>
            <person name="Xu Q."/>
            <person name="Chen L.J."/>
            <person name="Yoshida K."/>
            <person name="Fujiwara S."/>
            <person name="Wang Z.W."/>
            <person name="Zhang Y.Q."/>
            <person name="Mitsuda N."/>
            <person name="Wang M."/>
            <person name="Liu G.H."/>
            <person name="Pecoraro L."/>
            <person name="Huang H.X."/>
            <person name="Xiao X.J."/>
            <person name="Lin M."/>
            <person name="Wu X.Y."/>
            <person name="Wu W.L."/>
            <person name="Chen Y.Y."/>
            <person name="Chang S.B."/>
            <person name="Sakamoto S."/>
            <person name="Ohme-Takagi M."/>
            <person name="Yagi M."/>
            <person name="Zeng S.J."/>
            <person name="Shen C.Y."/>
            <person name="Yeh C.M."/>
            <person name="Luo Y.B."/>
            <person name="Tsai W.C."/>
            <person name="Van de Peer Y."/>
            <person name="Liu Z.J."/>
        </authorList>
    </citation>
    <scope>NUCLEOTIDE SEQUENCE [LARGE SCALE GENOMIC DNA]</scope>
    <source>
        <strain evidence="2">cv. Shenzhen</strain>
        <tissue evidence="1">Stem</tissue>
    </source>
</reference>
<dbReference type="AlphaFoldDB" id="A0A2I0ALI9"/>
<proteinExistence type="predicted"/>